<evidence type="ECO:0000313" key="3">
    <source>
        <dbReference type="Proteomes" id="UP000789845"/>
    </source>
</evidence>
<protein>
    <recommendedName>
        <fullName evidence="1">DUF2268 domain-containing protein</fullName>
    </recommendedName>
</protein>
<feature type="domain" description="DUF2268" evidence="1">
    <location>
        <begin position="2"/>
        <end position="40"/>
    </location>
</feature>
<dbReference type="Proteomes" id="UP000789845">
    <property type="component" value="Unassembled WGS sequence"/>
</dbReference>
<evidence type="ECO:0000259" key="1">
    <source>
        <dbReference type="Pfam" id="PF10026"/>
    </source>
</evidence>
<proteinExistence type="predicted"/>
<comment type="caution">
    <text evidence="2">The sequence shown here is derived from an EMBL/GenBank/DDBJ whole genome shotgun (WGS) entry which is preliminary data.</text>
</comment>
<name>A0A9C7LCF3_9BACI</name>
<accession>A0A9C7LCF3</accession>
<dbReference type="InterPro" id="IPR018728">
    <property type="entry name" value="DUF2268"/>
</dbReference>
<dbReference type="EMBL" id="CAKJTG010000039">
    <property type="protein sequence ID" value="CAG9610517.1"/>
    <property type="molecule type" value="Genomic_DNA"/>
</dbReference>
<reference evidence="2" key="1">
    <citation type="submission" date="2021-10" db="EMBL/GenBank/DDBJ databases">
        <authorList>
            <person name="Criscuolo A."/>
        </authorList>
    </citation>
    <scope>NUCLEOTIDE SEQUENCE</scope>
    <source>
        <strain evidence="2">CIP111885</strain>
    </source>
</reference>
<sequence length="46" mass="5651">MIPQWSDYRIGYQIMQEFLNKNPDVPINEWTFMDADEILEKSRFLQ</sequence>
<organism evidence="2 3">
    <name type="scientific">Pseudoneobacillus rhizosphaerae</name>
    <dbReference type="NCBI Taxonomy" id="2880968"/>
    <lineage>
        <taxon>Bacteria</taxon>
        <taxon>Bacillati</taxon>
        <taxon>Bacillota</taxon>
        <taxon>Bacilli</taxon>
        <taxon>Bacillales</taxon>
        <taxon>Bacillaceae</taxon>
        <taxon>Pseudoneobacillus</taxon>
    </lineage>
</organism>
<dbReference type="Pfam" id="PF10026">
    <property type="entry name" value="DUF2268"/>
    <property type="match status" value="1"/>
</dbReference>
<gene>
    <name evidence="2" type="ORF">NEOCIP111885_04292</name>
</gene>
<dbReference type="AlphaFoldDB" id="A0A9C7LCF3"/>
<keyword evidence="3" id="KW-1185">Reference proteome</keyword>
<evidence type="ECO:0000313" key="2">
    <source>
        <dbReference type="EMBL" id="CAG9610517.1"/>
    </source>
</evidence>